<dbReference type="Gene3D" id="3.40.50.300">
    <property type="entry name" value="P-loop containing nucleotide triphosphate hydrolases"/>
    <property type="match status" value="1"/>
</dbReference>
<dbReference type="OrthoDB" id="6500128at2759"/>
<dbReference type="GO" id="GO:0016020">
    <property type="term" value="C:membrane"/>
    <property type="evidence" value="ECO:0007669"/>
    <property type="project" value="TreeGrafter"/>
</dbReference>
<dbReference type="GO" id="GO:0016887">
    <property type="term" value="F:ATP hydrolysis activity"/>
    <property type="evidence" value="ECO:0007669"/>
    <property type="project" value="InterPro"/>
</dbReference>
<keyword evidence="1" id="KW-0547">Nucleotide-binding</keyword>
<keyword evidence="2" id="KW-0067">ATP-binding</keyword>
<dbReference type="Proteomes" id="UP000828390">
    <property type="component" value="Unassembled WGS sequence"/>
</dbReference>
<evidence type="ECO:0000313" key="4">
    <source>
        <dbReference type="EMBL" id="KAH3887764.1"/>
    </source>
</evidence>
<dbReference type="FunFam" id="3.40.50.300:FF:003492">
    <property type="entry name" value="AGAP012735-PA"/>
    <property type="match status" value="1"/>
</dbReference>
<evidence type="ECO:0000259" key="3">
    <source>
        <dbReference type="Pfam" id="PF00005"/>
    </source>
</evidence>
<keyword evidence="5" id="KW-1185">Reference proteome</keyword>
<dbReference type="GO" id="GO:0042626">
    <property type="term" value="F:ATPase-coupled transmembrane transporter activity"/>
    <property type="evidence" value="ECO:0007669"/>
    <property type="project" value="TreeGrafter"/>
</dbReference>
<dbReference type="InterPro" id="IPR050173">
    <property type="entry name" value="ABC_transporter_C-like"/>
</dbReference>
<evidence type="ECO:0000313" key="5">
    <source>
        <dbReference type="Proteomes" id="UP000828390"/>
    </source>
</evidence>
<organism evidence="4 5">
    <name type="scientific">Dreissena polymorpha</name>
    <name type="common">Zebra mussel</name>
    <name type="synonym">Mytilus polymorpha</name>
    <dbReference type="NCBI Taxonomy" id="45954"/>
    <lineage>
        <taxon>Eukaryota</taxon>
        <taxon>Metazoa</taxon>
        <taxon>Spiralia</taxon>
        <taxon>Lophotrochozoa</taxon>
        <taxon>Mollusca</taxon>
        <taxon>Bivalvia</taxon>
        <taxon>Autobranchia</taxon>
        <taxon>Heteroconchia</taxon>
        <taxon>Euheterodonta</taxon>
        <taxon>Imparidentia</taxon>
        <taxon>Neoheterodontei</taxon>
        <taxon>Myida</taxon>
        <taxon>Dreissenoidea</taxon>
        <taxon>Dreissenidae</taxon>
        <taxon>Dreissena</taxon>
    </lineage>
</organism>
<dbReference type="InterPro" id="IPR003439">
    <property type="entry name" value="ABC_transporter-like_ATP-bd"/>
</dbReference>
<dbReference type="SUPFAM" id="SSF52540">
    <property type="entry name" value="P-loop containing nucleoside triphosphate hydrolases"/>
    <property type="match status" value="1"/>
</dbReference>
<feature type="domain" description="ABC transporter" evidence="3">
    <location>
        <begin position="7"/>
        <end position="51"/>
    </location>
</feature>
<evidence type="ECO:0000256" key="2">
    <source>
        <dbReference type="ARBA" id="ARBA00022840"/>
    </source>
</evidence>
<dbReference type="Pfam" id="PF00005">
    <property type="entry name" value="ABC_tran"/>
    <property type="match status" value="1"/>
</dbReference>
<dbReference type="InterPro" id="IPR027417">
    <property type="entry name" value="P-loop_NTPase"/>
</dbReference>
<reference evidence="4" key="1">
    <citation type="journal article" date="2019" name="bioRxiv">
        <title>The Genome of the Zebra Mussel, Dreissena polymorpha: A Resource for Invasive Species Research.</title>
        <authorList>
            <person name="McCartney M.A."/>
            <person name="Auch B."/>
            <person name="Kono T."/>
            <person name="Mallez S."/>
            <person name="Zhang Y."/>
            <person name="Obille A."/>
            <person name="Becker A."/>
            <person name="Abrahante J.E."/>
            <person name="Garbe J."/>
            <person name="Badalamenti J.P."/>
            <person name="Herman A."/>
            <person name="Mangelson H."/>
            <person name="Liachko I."/>
            <person name="Sullivan S."/>
            <person name="Sone E.D."/>
            <person name="Koren S."/>
            <person name="Silverstein K.A.T."/>
            <person name="Beckman K.B."/>
            <person name="Gohl D.M."/>
        </authorList>
    </citation>
    <scope>NUCLEOTIDE SEQUENCE</scope>
    <source>
        <strain evidence="4">Duluth1</strain>
        <tissue evidence="4">Whole animal</tissue>
    </source>
</reference>
<dbReference type="PANTHER" id="PTHR24223">
    <property type="entry name" value="ATP-BINDING CASSETTE SUB-FAMILY C"/>
    <property type="match status" value="1"/>
</dbReference>
<dbReference type="EMBL" id="JAIWYP010000001">
    <property type="protein sequence ID" value="KAH3887764.1"/>
    <property type="molecule type" value="Genomic_DNA"/>
</dbReference>
<name>A0A9D4N5S7_DREPO</name>
<dbReference type="GO" id="GO:0005524">
    <property type="term" value="F:ATP binding"/>
    <property type="evidence" value="ECO:0007669"/>
    <property type="project" value="UniProtKB-KW"/>
</dbReference>
<sequence>MKEKIKQFNQNLDTIVEENGENFSVGERQLLCLARVVVRCSKILLLDEATANIDTSTDAVIQKTIRECFSDCTVITIAHRLNTVLHSDKILVLDSGKVMECGSPQELLSNPNSFFNAMVTAQTSNANSL</sequence>
<gene>
    <name evidence="4" type="ORF">DPMN_011783</name>
</gene>
<evidence type="ECO:0000256" key="1">
    <source>
        <dbReference type="ARBA" id="ARBA00022741"/>
    </source>
</evidence>
<dbReference type="AlphaFoldDB" id="A0A9D4N5S7"/>
<reference evidence="4" key="2">
    <citation type="submission" date="2020-11" db="EMBL/GenBank/DDBJ databases">
        <authorList>
            <person name="McCartney M.A."/>
            <person name="Auch B."/>
            <person name="Kono T."/>
            <person name="Mallez S."/>
            <person name="Becker A."/>
            <person name="Gohl D.M."/>
            <person name="Silverstein K.A.T."/>
            <person name="Koren S."/>
            <person name="Bechman K.B."/>
            <person name="Herman A."/>
            <person name="Abrahante J.E."/>
            <person name="Garbe J."/>
        </authorList>
    </citation>
    <scope>NUCLEOTIDE SEQUENCE</scope>
    <source>
        <strain evidence="4">Duluth1</strain>
        <tissue evidence="4">Whole animal</tissue>
    </source>
</reference>
<accession>A0A9D4N5S7</accession>
<proteinExistence type="predicted"/>
<protein>
    <recommendedName>
        <fullName evidence="3">ABC transporter domain-containing protein</fullName>
    </recommendedName>
</protein>
<comment type="caution">
    <text evidence="4">The sequence shown here is derived from an EMBL/GenBank/DDBJ whole genome shotgun (WGS) entry which is preliminary data.</text>
</comment>